<accession>A0A8D5FWM1</accession>
<gene>
    <name evidence="2" type="ORF">DGMP_33890</name>
</gene>
<name>A0A8D5FWM1_9BACT</name>
<proteinExistence type="predicted"/>
<organism evidence="2 3">
    <name type="scientific">Desulfomarina profundi</name>
    <dbReference type="NCBI Taxonomy" id="2772557"/>
    <lineage>
        <taxon>Bacteria</taxon>
        <taxon>Pseudomonadati</taxon>
        <taxon>Thermodesulfobacteriota</taxon>
        <taxon>Desulfobulbia</taxon>
        <taxon>Desulfobulbales</taxon>
        <taxon>Desulfobulbaceae</taxon>
        <taxon>Desulfomarina</taxon>
    </lineage>
</organism>
<keyword evidence="3" id="KW-1185">Reference proteome</keyword>
<sequence length="180" mass="19989">MLPVILILLTSLPARAHKVRIFAWEEGGIIKTEAKFSGGKPARNSTVTVTSQKENEEILKGKTDDRGVFSFPIPKKARDNQLNLKITINSGDGHKNSWLLNAEDYLPGVSSTPRKTEKMTKAPQRKPDQEQQLPNEVLLRKIISSELDRQLGPIKRSLALQQEKPTSLQDILGESAISLA</sequence>
<evidence type="ECO:0000313" key="3">
    <source>
        <dbReference type="Proteomes" id="UP000826725"/>
    </source>
</evidence>
<dbReference type="RefSeq" id="WP_228855027.1">
    <property type="nucleotide sequence ID" value="NZ_AP024086.1"/>
</dbReference>
<protein>
    <submittedName>
        <fullName evidence="2">Uncharacterized protein</fullName>
    </submittedName>
</protein>
<evidence type="ECO:0000256" key="1">
    <source>
        <dbReference type="SAM" id="MobiDB-lite"/>
    </source>
</evidence>
<feature type="region of interest" description="Disordered" evidence="1">
    <location>
        <begin position="109"/>
        <end position="134"/>
    </location>
</feature>
<dbReference type="AlphaFoldDB" id="A0A8D5FWM1"/>
<dbReference type="EMBL" id="AP024086">
    <property type="protein sequence ID" value="BCL62696.1"/>
    <property type="molecule type" value="Genomic_DNA"/>
</dbReference>
<dbReference type="KEGG" id="dbk:DGMP_33890"/>
<dbReference type="Proteomes" id="UP000826725">
    <property type="component" value="Chromosome"/>
</dbReference>
<reference evidence="2" key="1">
    <citation type="submission" date="2020-09" db="EMBL/GenBank/DDBJ databases">
        <title>Desulfogranum mesoprofundum gen. nov., sp. nov., a novel mesophilic, sulfate-reducing chemolithoautotroph isolated from a deep-sea hydrothermal vent chimney in the Suiyo Seamount.</title>
        <authorList>
            <person name="Hashimoto Y."/>
            <person name="Nakagawa S."/>
        </authorList>
    </citation>
    <scope>NUCLEOTIDE SEQUENCE</scope>
    <source>
        <strain evidence="2">KT2</strain>
    </source>
</reference>
<evidence type="ECO:0000313" key="2">
    <source>
        <dbReference type="EMBL" id="BCL62696.1"/>
    </source>
</evidence>
<feature type="compositionally biased region" description="Basic and acidic residues" evidence="1">
    <location>
        <begin position="114"/>
        <end position="129"/>
    </location>
</feature>